<evidence type="ECO:0000256" key="3">
    <source>
        <dbReference type="ARBA" id="ARBA00022989"/>
    </source>
</evidence>
<feature type="transmembrane region" description="Helical" evidence="5">
    <location>
        <begin position="72"/>
        <end position="92"/>
    </location>
</feature>
<protein>
    <recommendedName>
        <fullName evidence="6">Ion transport domain-containing protein</fullName>
    </recommendedName>
</protein>
<feature type="non-terminal residue" evidence="7">
    <location>
        <position position="252"/>
    </location>
</feature>
<evidence type="ECO:0000256" key="5">
    <source>
        <dbReference type="SAM" id="Phobius"/>
    </source>
</evidence>
<evidence type="ECO:0000313" key="7">
    <source>
        <dbReference type="EMBL" id="KAK3268242.1"/>
    </source>
</evidence>
<comment type="caution">
    <text evidence="7">The sequence shown here is derived from an EMBL/GenBank/DDBJ whole genome shotgun (WGS) entry which is preliminary data.</text>
</comment>
<gene>
    <name evidence="7" type="ORF">CYMTET_23242</name>
</gene>
<dbReference type="PANTHER" id="PTHR10217:SF435">
    <property type="entry name" value="POTASSIUM VOLTAGE-GATED CHANNEL PROTEIN EAG"/>
    <property type="match status" value="1"/>
</dbReference>
<organism evidence="7 8">
    <name type="scientific">Cymbomonas tetramitiformis</name>
    <dbReference type="NCBI Taxonomy" id="36881"/>
    <lineage>
        <taxon>Eukaryota</taxon>
        <taxon>Viridiplantae</taxon>
        <taxon>Chlorophyta</taxon>
        <taxon>Pyramimonadophyceae</taxon>
        <taxon>Pyramimonadales</taxon>
        <taxon>Pyramimonadaceae</taxon>
        <taxon>Cymbomonas</taxon>
    </lineage>
</organism>
<feature type="transmembrane region" description="Helical" evidence="5">
    <location>
        <begin position="112"/>
        <end position="133"/>
    </location>
</feature>
<evidence type="ECO:0000256" key="2">
    <source>
        <dbReference type="ARBA" id="ARBA00022692"/>
    </source>
</evidence>
<dbReference type="SUPFAM" id="SSF81324">
    <property type="entry name" value="Voltage-gated potassium channels"/>
    <property type="match status" value="1"/>
</dbReference>
<dbReference type="InterPro" id="IPR005821">
    <property type="entry name" value="Ion_trans_dom"/>
</dbReference>
<dbReference type="EMBL" id="LGRX02011945">
    <property type="protein sequence ID" value="KAK3268242.1"/>
    <property type="molecule type" value="Genomic_DNA"/>
</dbReference>
<proteinExistence type="predicted"/>
<evidence type="ECO:0000256" key="4">
    <source>
        <dbReference type="ARBA" id="ARBA00023136"/>
    </source>
</evidence>
<evidence type="ECO:0000259" key="6">
    <source>
        <dbReference type="Pfam" id="PF00520"/>
    </source>
</evidence>
<dbReference type="GO" id="GO:0042391">
    <property type="term" value="P:regulation of membrane potential"/>
    <property type="evidence" value="ECO:0007669"/>
    <property type="project" value="TreeGrafter"/>
</dbReference>
<keyword evidence="3 5" id="KW-1133">Transmembrane helix</keyword>
<feature type="transmembrane region" description="Helical" evidence="5">
    <location>
        <begin position="220"/>
        <end position="244"/>
    </location>
</feature>
<dbReference type="GO" id="GO:0005886">
    <property type="term" value="C:plasma membrane"/>
    <property type="evidence" value="ECO:0007669"/>
    <property type="project" value="TreeGrafter"/>
</dbReference>
<dbReference type="Gene3D" id="1.10.287.70">
    <property type="match status" value="1"/>
</dbReference>
<dbReference type="AlphaFoldDB" id="A0AAE0FYX9"/>
<dbReference type="Pfam" id="PF00520">
    <property type="entry name" value="Ion_trans"/>
    <property type="match status" value="1"/>
</dbReference>
<keyword evidence="4 5" id="KW-0472">Membrane</keyword>
<dbReference type="PANTHER" id="PTHR10217">
    <property type="entry name" value="VOLTAGE AND LIGAND GATED POTASSIUM CHANNEL"/>
    <property type="match status" value="1"/>
</dbReference>
<evidence type="ECO:0000313" key="8">
    <source>
        <dbReference type="Proteomes" id="UP001190700"/>
    </source>
</evidence>
<evidence type="ECO:0000256" key="1">
    <source>
        <dbReference type="ARBA" id="ARBA00004141"/>
    </source>
</evidence>
<dbReference type="InterPro" id="IPR050818">
    <property type="entry name" value="KCNH_animal-type"/>
</dbReference>
<accession>A0AAE0FYX9</accession>
<dbReference type="GO" id="GO:0005249">
    <property type="term" value="F:voltage-gated potassium channel activity"/>
    <property type="evidence" value="ECO:0007669"/>
    <property type="project" value="TreeGrafter"/>
</dbReference>
<sequence>MKWQEESDSTPATQNQNNSLRIFRIRQALEQSATLFPTYTKHGELIKDLFPAKWPRWIMNPASVQKQTWDTWVLLLVFVSGFMIPLDVAFYGTSALCDDRHYQTLLECKKTLIWKAISFMVDFLFWCDLLLGFRTAYMPAHVRERAIIACPKACAWNYLTTWFVLDLMGTIPFEDYAMVDEAAKDRAEDQAGMRVLKLLKLPRLFRTGRLFKKLDDLSPFFRIVSLLAVVTLFTHWVASAWFLLGTYQYVSS</sequence>
<name>A0AAE0FYX9_9CHLO</name>
<feature type="domain" description="Ion transport" evidence="6">
    <location>
        <begin position="67"/>
        <end position="249"/>
    </location>
</feature>
<keyword evidence="2 5" id="KW-0812">Transmembrane</keyword>
<dbReference type="Proteomes" id="UP001190700">
    <property type="component" value="Unassembled WGS sequence"/>
</dbReference>
<comment type="subcellular location">
    <subcellularLocation>
        <location evidence="1">Membrane</location>
        <topology evidence="1">Multi-pass membrane protein</topology>
    </subcellularLocation>
</comment>
<reference evidence="7 8" key="1">
    <citation type="journal article" date="2015" name="Genome Biol. Evol.">
        <title>Comparative Genomics of a Bacterivorous Green Alga Reveals Evolutionary Causalities and Consequences of Phago-Mixotrophic Mode of Nutrition.</title>
        <authorList>
            <person name="Burns J.A."/>
            <person name="Paasch A."/>
            <person name="Narechania A."/>
            <person name="Kim E."/>
        </authorList>
    </citation>
    <scope>NUCLEOTIDE SEQUENCE [LARGE SCALE GENOMIC DNA]</scope>
    <source>
        <strain evidence="7 8">PLY_AMNH</strain>
    </source>
</reference>
<keyword evidence="8" id="KW-1185">Reference proteome</keyword>